<dbReference type="InterPro" id="IPR046834">
    <property type="entry name" value="ABC_ATPase_C"/>
</dbReference>
<name>A0A8X7T1M9_9BASI</name>
<evidence type="ECO:0000256" key="1">
    <source>
        <dbReference type="SAM" id="MobiDB-lite"/>
    </source>
</evidence>
<dbReference type="Proteomes" id="UP000078113">
    <property type="component" value="Unassembled WGS sequence"/>
</dbReference>
<organism evidence="5 6">
    <name type="scientific">Tilletia walkeri</name>
    <dbReference type="NCBI Taxonomy" id="117179"/>
    <lineage>
        <taxon>Eukaryota</taxon>
        <taxon>Fungi</taxon>
        <taxon>Dikarya</taxon>
        <taxon>Basidiomycota</taxon>
        <taxon>Ustilaginomycotina</taxon>
        <taxon>Exobasidiomycetes</taxon>
        <taxon>Tilletiales</taxon>
        <taxon>Tilletiaceae</taxon>
        <taxon>Tilletia</taxon>
    </lineage>
</organism>
<dbReference type="PANTHER" id="PTHR38149">
    <property type="entry name" value="ATPASE"/>
    <property type="match status" value="1"/>
</dbReference>
<feature type="domain" description="MRB1590-like C-terminal" evidence="4">
    <location>
        <begin position="633"/>
        <end position="727"/>
    </location>
</feature>
<dbReference type="PANTHER" id="PTHR38149:SF1">
    <property type="entry name" value="ATPASE"/>
    <property type="match status" value="1"/>
</dbReference>
<sequence length="727" mass="77502">MSSSGAIRGGRGRGGGADWADGGGGRGGRGGGSGGGGGGGGRGRGAYYKALYGGGGGGGNPKRARMEVDDSPSFSSGNSRATGTWKERPSTDLRDFLSSREGASYPAYKDLLGQSWNFPSFSSPSTSTSTSTSPSWKLRADSVQSDPYAPPSKFRVWVPHSVSSIPREMWERRSPSKFRMIALADFFLRALVQSFSKASSHWETYIRSGGGGGGWGSNWSSGKGGQLEIDAPGQQVLDRSALRFDAEGIEARFRVGLPARGRSVLGKQAYHLLATIISTAVQDALQYALEKEKMLWDYVAALEDSYALTSHLNNQNLVAFIANGSILPRASGASDQPMSTEGAVEFVSPSSLETEVRLPHGGVVKGMGLRKGSLTVLIGGGFHGKSTLLEALSYGSYVHVPGDGRELVRTSDSTALIQSEDGRCVNNVDISPFIKNLPSGKLTSAFSTTNASGSTSCSASLVEAVELGSELILIDEDTTAANWLQREQAMSQLVPNEPISPFVDHVRELLVADGKAEGRSVVIVCGSSTYFLQHSDHVLLLDGYRIKDVTQEAHKLFPRSKEVSAQPFPITSRSIDLSSFPRSDGGNKGAFEVPRSTRVLRIRDDRRTVPAEEPAQTQAQPQDEDLSLQLSRCVPQLVHPSQARAIAAILNQLPLRAAEWTTSRSSSGSGSVSLKKLVDRVDAILEGDGGVENLQFPKGGAVEGDLARPRKVDLGAVINRLRVVQMK</sequence>
<feature type="compositionally biased region" description="Polar residues" evidence="1">
    <location>
        <begin position="72"/>
        <end position="82"/>
    </location>
</feature>
<feature type="region of interest" description="Disordered" evidence="1">
    <location>
        <begin position="605"/>
        <end position="624"/>
    </location>
</feature>
<gene>
    <name evidence="5" type="ORF">A4X09_0g6746</name>
</gene>
<evidence type="ECO:0000313" key="6">
    <source>
        <dbReference type="Proteomes" id="UP000078113"/>
    </source>
</evidence>
<dbReference type="Pfam" id="PF21117">
    <property type="entry name" value="MRB1590_C"/>
    <property type="match status" value="1"/>
</dbReference>
<dbReference type="Pfam" id="PF20446">
    <property type="entry name" value="ABC_N"/>
    <property type="match status" value="2"/>
</dbReference>
<feature type="domain" description="ATPase of the ABC class C-terminal" evidence="2">
    <location>
        <begin position="292"/>
        <end position="562"/>
    </location>
</feature>
<comment type="caution">
    <text evidence="5">The sequence shown here is derived from an EMBL/GenBank/DDBJ whole genome shotgun (WGS) entry which is preliminary data.</text>
</comment>
<dbReference type="SUPFAM" id="SSF52540">
    <property type="entry name" value="P-loop containing nucleoside triphosphate hydrolases"/>
    <property type="match status" value="1"/>
</dbReference>
<feature type="compositionally biased region" description="Low complexity" evidence="1">
    <location>
        <begin position="611"/>
        <end position="621"/>
    </location>
</feature>
<feature type="region of interest" description="Disordered" evidence="1">
    <location>
        <begin position="576"/>
        <end position="595"/>
    </location>
</feature>
<reference evidence="5" key="2">
    <citation type="journal article" date="2019" name="IMA Fungus">
        <title>Genome sequencing and comparison of five Tilletia species to identify candidate genes for the detection of regulated species infecting wheat.</title>
        <authorList>
            <person name="Nguyen H.D.T."/>
            <person name="Sultana T."/>
            <person name="Kesanakurti P."/>
            <person name="Hambleton S."/>
        </authorList>
    </citation>
    <scope>NUCLEOTIDE SEQUENCE</scope>
    <source>
        <strain evidence="5">DAOMC 236422</strain>
    </source>
</reference>
<evidence type="ECO:0000259" key="4">
    <source>
        <dbReference type="Pfam" id="PF21117"/>
    </source>
</evidence>
<feature type="domain" description="ATPase of the ABC class N-terminal" evidence="3">
    <location>
        <begin position="92"/>
        <end position="195"/>
    </location>
</feature>
<evidence type="ECO:0000313" key="5">
    <source>
        <dbReference type="EMBL" id="KAE8265155.1"/>
    </source>
</evidence>
<protein>
    <submittedName>
        <fullName evidence="5">Uncharacterized protein</fullName>
    </submittedName>
</protein>
<reference evidence="5" key="1">
    <citation type="submission" date="2016-04" db="EMBL/GenBank/DDBJ databases">
        <authorList>
            <person name="Nguyen H.D."/>
            <person name="Samba Siva P."/>
            <person name="Cullis J."/>
            <person name="Levesque C.A."/>
            <person name="Hambleton S."/>
        </authorList>
    </citation>
    <scope>NUCLEOTIDE SEQUENCE</scope>
    <source>
        <strain evidence="5">DAOMC 236422</strain>
    </source>
</reference>
<feature type="domain" description="ATPase of the ABC class N-terminal" evidence="3">
    <location>
        <begin position="219"/>
        <end position="287"/>
    </location>
</feature>
<dbReference type="InterPro" id="IPR046833">
    <property type="entry name" value="ABC_N"/>
</dbReference>
<dbReference type="InterPro" id="IPR027417">
    <property type="entry name" value="P-loop_NTPase"/>
</dbReference>
<keyword evidence="6" id="KW-1185">Reference proteome</keyword>
<dbReference type="InterPro" id="IPR049069">
    <property type="entry name" value="MRB1590-like_C"/>
</dbReference>
<dbReference type="AlphaFoldDB" id="A0A8X7T1M9"/>
<dbReference type="EMBL" id="LWDG02000473">
    <property type="protein sequence ID" value="KAE8265155.1"/>
    <property type="molecule type" value="Genomic_DNA"/>
</dbReference>
<evidence type="ECO:0000259" key="3">
    <source>
        <dbReference type="Pfam" id="PF20446"/>
    </source>
</evidence>
<feature type="region of interest" description="Disordered" evidence="1">
    <location>
        <begin position="1"/>
        <end position="89"/>
    </location>
</feature>
<feature type="compositionally biased region" description="Gly residues" evidence="1">
    <location>
        <begin position="7"/>
        <end position="44"/>
    </location>
</feature>
<dbReference type="InterPro" id="IPR019195">
    <property type="entry name" value="ABC_ATPase_put"/>
</dbReference>
<evidence type="ECO:0000259" key="2">
    <source>
        <dbReference type="Pfam" id="PF09818"/>
    </source>
</evidence>
<accession>A0A8X7T1M9</accession>
<proteinExistence type="predicted"/>
<dbReference type="Pfam" id="PF09818">
    <property type="entry name" value="ABC_ATPase"/>
    <property type="match status" value="1"/>
</dbReference>